<evidence type="ECO:0000313" key="3">
    <source>
        <dbReference type="Proteomes" id="UP000597762"/>
    </source>
</evidence>
<feature type="transmembrane region" description="Helical" evidence="1">
    <location>
        <begin position="31"/>
        <end position="51"/>
    </location>
</feature>
<proteinExistence type="predicted"/>
<evidence type="ECO:0000313" key="2">
    <source>
        <dbReference type="EMBL" id="CAE1324900.1"/>
    </source>
</evidence>
<name>A0A812EFZ7_ACAPH</name>
<organism evidence="2 3">
    <name type="scientific">Acanthosepion pharaonis</name>
    <name type="common">Pharaoh cuttlefish</name>
    <name type="synonym">Sepia pharaonis</name>
    <dbReference type="NCBI Taxonomy" id="158019"/>
    <lineage>
        <taxon>Eukaryota</taxon>
        <taxon>Metazoa</taxon>
        <taxon>Spiralia</taxon>
        <taxon>Lophotrochozoa</taxon>
        <taxon>Mollusca</taxon>
        <taxon>Cephalopoda</taxon>
        <taxon>Coleoidea</taxon>
        <taxon>Decapodiformes</taxon>
        <taxon>Sepiida</taxon>
        <taxon>Sepiina</taxon>
        <taxon>Sepiidae</taxon>
        <taxon>Acanthosepion</taxon>
    </lineage>
</organism>
<keyword evidence="1" id="KW-0812">Transmembrane</keyword>
<gene>
    <name evidence="2" type="ORF">SPHA_74565</name>
</gene>
<evidence type="ECO:0000256" key="1">
    <source>
        <dbReference type="SAM" id="Phobius"/>
    </source>
</evidence>
<keyword evidence="1" id="KW-0472">Membrane</keyword>
<dbReference type="EMBL" id="CAHIKZ030005434">
    <property type="protein sequence ID" value="CAE1324900.1"/>
    <property type="molecule type" value="Genomic_DNA"/>
</dbReference>
<keyword evidence="3" id="KW-1185">Reference proteome</keyword>
<sequence length="153" mass="17545">MRFLSELKAIIDEDEPNPCVGSKRRRNTSDFCINFHHLFLSFLFNLLFFLITSHANLLYSNINLSISLASHLFLISLHVKLFSPALFFSLSLTLSLSLALLPFLVDSLSTVCLFFLSFFLSFFHLHNILSRFLLFKFSHYFSPPSLSLSLSAL</sequence>
<dbReference type="Proteomes" id="UP000597762">
    <property type="component" value="Unassembled WGS sequence"/>
</dbReference>
<keyword evidence="1" id="KW-1133">Transmembrane helix</keyword>
<protein>
    <submittedName>
        <fullName evidence="2">Uncharacterized protein</fullName>
    </submittedName>
</protein>
<comment type="caution">
    <text evidence="2">The sequence shown here is derived from an EMBL/GenBank/DDBJ whole genome shotgun (WGS) entry which is preliminary data.</text>
</comment>
<feature type="transmembrane region" description="Helical" evidence="1">
    <location>
        <begin position="107"/>
        <end position="129"/>
    </location>
</feature>
<reference evidence="2" key="1">
    <citation type="submission" date="2021-01" db="EMBL/GenBank/DDBJ databases">
        <authorList>
            <person name="Li R."/>
            <person name="Bekaert M."/>
        </authorList>
    </citation>
    <scope>NUCLEOTIDE SEQUENCE</scope>
    <source>
        <strain evidence="2">Farmed</strain>
    </source>
</reference>
<feature type="transmembrane region" description="Helical" evidence="1">
    <location>
        <begin position="81"/>
        <end position="101"/>
    </location>
</feature>
<accession>A0A812EFZ7</accession>
<dbReference type="AlphaFoldDB" id="A0A812EFZ7"/>